<feature type="compositionally biased region" description="Basic residues" evidence="6">
    <location>
        <begin position="678"/>
        <end position="687"/>
    </location>
</feature>
<keyword evidence="2" id="KW-0597">Phosphoprotein</keyword>
<dbReference type="Proteomes" id="UP000054251">
    <property type="component" value="Unassembled WGS sequence"/>
</dbReference>
<keyword evidence="4" id="KW-0804">Transcription</keyword>
<dbReference type="EMBL" id="LMYN01000214">
    <property type="protein sequence ID" value="KRZ98772.1"/>
    <property type="molecule type" value="Genomic_DNA"/>
</dbReference>
<feature type="domain" description="Transcription factor tau 138 kDa subunit extended winged helix" evidence="9">
    <location>
        <begin position="488"/>
        <end position="550"/>
    </location>
</feature>
<evidence type="ECO:0000259" key="7">
    <source>
        <dbReference type="Pfam" id="PF04182"/>
    </source>
</evidence>
<feature type="region of interest" description="Disordered" evidence="6">
    <location>
        <begin position="358"/>
        <end position="432"/>
    </location>
</feature>
<dbReference type="Pfam" id="PF20222">
    <property type="entry name" value="DUF6581"/>
    <property type="match status" value="1"/>
</dbReference>
<dbReference type="SUPFAM" id="SSF46785">
    <property type="entry name" value="Winged helix' DNA-binding domain"/>
    <property type="match status" value="1"/>
</dbReference>
<dbReference type="InterPro" id="IPR036390">
    <property type="entry name" value="WH_DNA-bd_sf"/>
</dbReference>
<dbReference type="OrthoDB" id="68020at2759"/>
<dbReference type="GO" id="GO:0042791">
    <property type="term" value="P:5S class rRNA transcription by RNA polymerase III"/>
    <property type="evidence" value="ECO:0007669"/>
    <property type="project" value="TreeGrafter"/>
</dbReference>
<dbReference type="GO" id="GO:0005634">
    <property type="term" value="C:nucleus"/>
    <property type="evidence" value="ECO:0007669"/>
    <property type="project" value="UniProtKB-SubCell"/>
</dbReference>
<evidence type="ECO:0000256" key="3">
    <source>
        <dbReference type="ARBA" id="ARBA00023125"/>
    </source>
</evidence>
<evidence type="ECO:0000313" key="11">
    <source>
        <dbReference type="Proteomes" id="UP000054251"/>
    </source>
</evidence>
<dbReference type="GO" id="GO:0006384">
    <property type="term" value="P:transcription initiation at RNA polymerase III promoter"/>
    <property type="evidence" value="ECO:0007669"/>
    <property type="project" value="InterPro"/>
</dbReference>
<proteinExistence type="predicted"/>
<dbReference type="RefSeq" id="XP_015464875.1">
    <property type="nucleotide sequence ID" value="XM_015614301.1"/>
</dbReference>
<dbReference type="InterPro" id="IPR044210">
    <property type="entry name" value="Tfc3-like"/>
</dbReference>
<dbReference type="GO" id="GO:0000127">
    <property type="term" value="C:transcription factor TFIIIC complex"/>
    <property type="evidence" value="ECO:0007669"/>
    <property type="project" value="InterPro"/>
</dbReference>
<protein>
    <submittedName>
        <fullName evidence="10">Uncharacterized protein</fullName>
    </submittedName>
</protein>
<evidence type="ECO:0000259" key="8">
    <source>
        <dbReference type="Pfam" id="PF20222"/>
    </source>
</evidence>
<dbReference type="InterPro" id="IPR046488">
    <property type="entry name" value="Sfc3/Tfc3_C"/>
</dbReference>
<dbReference type="Pfam" id="PF04182">
    <property type="entry name" value="B-block_TFIIIC"/>
    <property type="match status" value="1"/>
</dbReference>
<dbReference type="GeneID" id="26842481"/>
<feature type="compositionally biased region" description="Polar residues" evidence="6">
    <location>
        <begin position="404"/>
        <end position="420"/>
    </location>
</feature>
<dbReference type="AlphaFoldDB" id="A0A0V1PRH9"/>
<evidence type="ECO:0000256" key="6">
    <source>
        <dbReference type="SAM" id="MobiDB-lite"/>
    </source>
</evidence>
<dbReference type="InterPro" id="IPR049543">
    <property type="entry name" value="WHD_TFC3"/>
</dbReference>
<dbReference type="GO" id="GO:0003677">
    <property type="term" value="F:DNA binding"/>
    <property type="evidence" value="ECO:0007669"/>
    <property type="project" value="UniProtKB-KW"/>
</dbReference>
<dbReference type="CDD" id="cd16169">
    <property type="entry name" value="Tau138_eWH"/>
    <property type="match status" value="1"/>
</dbReference>
<accession>A0A0V1PRH9</accession>
<feature type="compositionally biased region" description="Basic and acidic residues" evidence="6">
    <location>
        <begin position="625"/>
        <end position="667"/>
    </location>
</feature>
<comment type="caution">
    <text evidence="10">The sequence shown here is derived from an EMBL/GenBank/DDBJ whole genome shotgun (WGS) entry which is preliminary data.</text>
</comment>
<keyword evidence="5" id="KW-0539">Nucleus</keyword>
<evidence type="ECO:0000256" key="2">
    <source>
        <dbReference type="ARBA" id="ARBA00022553"/>
    </source>
</evidence>
<keyword evidence="3" id="KW-0238">DNA-binding</keyword>
<comment type="subcellular location">
    <subcellularLocation>
        <location evidence="1">Nucleus</location>
    </subcellularLocation>
</comment>
<sequence length="1133" mass="128843">MPSSETQWRYLTGVGNSKRLKLQLGEYPFQLLCEIAKYGRDGIYAPDLCKATGQDPRSLTLRLRKLEELGFIIKKNVYNEKSSQHTSLCIHKKFSEDEIESAPSDFGEDFDSSRNVSKLKQFIMQSLKNAPNKLRGFKDLKSELKLDNGRSSGKFFRSIIEYLHKRGYAERLMVKDPNQTQLVYCIKYIKDIPKDADEISDYVDFFNELDDNPNQEDDDYENDAIPTFNTIFPLSNQLYQSILSTENNGATSMELIRNLTGLSDYRPIIKLLDSLTSYVIDNGKPKALKNYSDAYNKTAIIRAYDFEGKFKFYRYFSTRFSGSLPLEKSKSNKNASSAVENISLENLNKKYYKPLGKVPQGPLVNSKKRKLDSSSKRSVKKTKINAAGETEVKKPRGRPKKNSENNTSNLEASEPFSTASLLPGSDKYQLDERSSKIEAIPSDERDEFNINGPINLSEIQSIEPPADSNLKFQRKKVISSKQSTHSGSLKAIKRRTELINIIKDMGGVTYTTANLCRLLDKRLCNSTITDKKTLARDVSLLITNGELEVQDIQFVRSGQPISRKLLILTSPDLKPLDDKIEEMKQQCLIDKGLRPNNQTSRRIIEGEVTIYSQPKRPPTKKERKGRLESLSERDQHVSENIRESNIIVKEENESSTKVDAKLTDAKTGDPLSTLVSSKSKRKRKATSKKGSGATSTSNTKLRLPIKFDKSDATTLYRAVVISRTFKRGAIDFEKIATLFKDVNASEIKLKWTLVRKLVGGLAAVMKGISSFEYVVMRGIEDGFVSANDLESNNLQFFLDLWRDTDSSILDVVDKSPLYDAVNDNLEEYIFSESSDHQQDIFEQLEDNSMRRKESILSSTTFTYSKIPDIKKEEYDEQRTALKAIFVTPEDKFSSDRVNQILSEYDDEAIKEASLALIKDKELSHSLDDSNTRFILTDKVHNALILKNFTSKFFIQAAEFKNNMLIISEASKGLILSHGILSGQMATLLHFLSQEVADLIRVDKSYTFNGYESRLIDKEKLACDIIAIGDYSYMKRESIKSTPIPTGKACSHIWLDLNGNINTQMWTKIIISILYYIVFRPGVPELIVYSKLRPVLGYSDFHCVMKWLQKTNCIHKGKNQGYWVKNDWFSILGH</sequence>
<dbReference type="Pfam" id="PF21552">
    <property type="entry name" value="WHD_TFC3"/>
    <property type="match status" value="1"/>
</dbReference>
<evidence type="ECO:0000256" key="5">
    <source>
        <dbReference type="ARBA" id="ARBA00023242"/>
    </source>
</evidence>
<feature type="domain" description="B-block binding subunit of TFIIIC" evidence="7">
    <location>
        <begin position="27"/>
        <end position="96"/>
    </location>
</feature>
<keyword evidence="11" id="KW-1185">Reference proteome</keyword>
<dbReference type="InterPro" id="IPR035625">
    <property type="entry name" value="Tfc3-like_eWH"/>
</dbReference>
<evidence type="ECO:0000256" key="4">
    <source>
        <dbReference type="ARBA" id="ARBA00023163"/>
    </source>
</evidence>
<dbReference type="InterPro" id="IPR007309">
    <property type="entry name" value="TFIIIC_Bblock-bd"/>
</dbReference>
<evidence type="ECO:0000259" key="9">
    <source>
        <dbReference type="Pfam" id="PF21552"/>
    </source>
</evidence>
<feature type="region of interest" description="Disordered" evidence="6">
    <location>
        <begin position="599"/>
        <end position="697"/>
    </location>
</feature>
<name>A0A0V1PRH9_9ASCO</name>
<feature type="domain" description="Transcription factor tau subunit sfc3/Tfc3 C-terminal" evidence="8">
    <location>
        <begin position="706"/>
        <end position="1083"/>
    </location>
</feature>
<gene>
    <name evidence="10" type="ORF">AC631_05472</name>
</gene>
<dbReference type="PANTHER" id="PTHR15180:SF1">
    <property type="entry name" value="GENERAL TRANSCRIPTION FACTOR 3C POLYPEPTIDE 1"/>
    <property type="match status" value="1"/>
</dbReference>
<evidence type="ECO:0000256" key="1">
    <source>
        <dbReference type="ARBA" id="ARBA00004123"/>
    </source>
</evidence>
<dbReference type="PANTHER" id="PTHR15180">
    <property type="entry name" value="GENERAL TRANSCRIPTION FACTOR 3C POLYPEPTIDE 1"/>
    <property type="match status" value="1"/>
</dbReference>
<evidence type="ECO:0000313" key="10">
    <source>
        <dbReference type="EMBL" id="KRZ98772.1"/>
    </source>
</evidence>
<organism evidence="10 11">
    <name type="scientific">Debaryomyces fabryi</name>
    <dbReference type="NCBI Taxonomy" id="58627"/>
    <lineage>
        <taxon>Eukaryota</taxon>
        <taxon>Fungi</taxon>
        <taxon>Dikarya</taxon>
        <taxon>Ascomycota</taxon>
        <taxon>Saccharomycotina</taxon>
        <taxon>Pichiomycetes</taxon>
        <taxon>Debaryomycetaceae</taxon>
        <taxon>Debaryomyces</taxon>
    </lineage>
</organism>
<feature type="compositionally biased region" description="Low complexity" evidence="6">
    <location>
        <begin position="688"/>
        <end position="697"/>
    </location>
</feature>
<reference evidence="10 11" key="1">
    <citation type="submission" date="2015-11" db="EMBL/GenBank/DDBJ databases">
        <title>The genome of Debaryomyces fabryi.</title>
        <authorList>
            <person name="Tafer H."/>
            <person name="Lopandic K."/>
        </authorList>
    </citation>
    <scope>NUCLEOTIDE SEQUENCE [LARGE SCALE GENOMIC DNA]</scope>
    <source>
        <strain evidence="10 11">CBS 789</strain>
    </source>
</reference>